<dbReference type="RefSeq" id="WP_152727395.1">
    <property type="nucleotide sequence ID" value="NZ_JAABOZ010000001.1"/>
</dbReference>
<dbReference type="PANTHER" id="PTHR24421">
    <property type="entry name" value="NITRATE/NITRITE SENSOR PROTEIN NARX-RELATED"/>
    <property type="match status" value="1"/>
</dbReference>
<dbReference type="GO" id="GO:0016020">
    <property type="term" value="C:membrane"/>
    <property type="evidence" value="ECO:0007669"/>
    <property type="project" value="InterPro"/>
</dbReference>
<dbReference type="AlphaFoldDB" id="A0A7K3WIY5"/>
<dbReference type="Pfam" id="PF07730">
    <property type="entry name" value="HisKA_3"/>
    <property type="match status" value="1"/>
</dbReference>
<feature type="domain" description="DUF7134" evidence="11">
    <location>
        <begin position="10"/>
        <end position="161"/>
    </location>
</feature>
<feature type="domain" description="Signal transduction histidine kinase subgroup 3 dimerisation and phosphoacceptor" evidence="10">
    <location>
        <begin position="189"/>
        <end position="254"/>
    </location>
</feature>
<comment type="caution">
    <text evidence="12">The sequence shown here is derived from an EMBL/GenBank/DDBJ whole genome shotgun (WGS) entry which is preliminary data.</text>
</comment>
<keyword evidence="7" id="KW-0067">ATP-binding</keyword>
<evidence type="ECO:0000313" key="12">
    <source>
        <dbReference type="EMBL" id="NEL55483.1"/>
    </source>
</evidence>
<organism evidence="12 13">
    <name type="scientific">Goekera deserti</name>
    <dbReference type="NCBI Taxonomy" id="2497753"/>
    <lineage>
        <taxon>Bacteria</taxon>
        <taxon>Bacillati</taxon>
        <taxon>Actinomycetota</taxon>
        <taxon>Actinomycetes</taxon>
        <taxon>Geodermatophilales</taxon>
        <taxon>Geodermatophilaceae</taxon>
        <taxon>Goekera</taxon>
    </lineage>
</organism>
<dbReference type="SUPFAM" id="SSF55874">
    <property type="entry name" value="ATPase domain of HSP90 chaperone/DNA topoisomerase II/histidine kinase"/>
    <property type="match status" value="1"/>
</dbReference>
<dbReference type="Gene3D" id="3.30.565.10">
    <property type="entry name" value="Histidine kinase-like ATPase, C-terminal domain"/>
    <property type="match status" value="1"/>
</dbReference>
<keyword evidence="5" id="KW-0547">Nucleotide-binding</keyword>
<dbReference type="Gene3D" id="1.20.5.1930">
    <property type="match status" value="1"/>
</dbReference>
<dbReference type="Pfam" id="PF02518">
    <property type="entry name" value="HATPase_c"/>
    <property type="match status" value="1"/>
</dbReference>
<dbReference type="PANTHER" id="PTHR24421:SF10">
    <property type="entry name" value="NITRATE_NITRITE SENSOR PROTEIN NARQ"/>
    <property type="match status" value="1"/>
</dbReference>
<accession>A0A7K3WIY5</accession>
<dbReference type="GO" id="GO:0005524">
    <property type="term" value="F:ATP binding"/>
    <property type="evidence" value="ECO:0007669"/>
    <property type="project" value="UniProtKB-KW"/>
</dbReference>
<dbReference type="GO" id="GO:0000155">
    <property type="term" value="F:phosphorelay sensor kinase activity"/>
    <property type="evidence" value="ECO:0007669"/>
    <property type="project" value="InterPro"/>
</dbReference>
<gene>
    <name evidence="12" type="ORF">G1H19_15955</name>
</gene>
<keyword evidence="8" id="KW-0902">Two-component regulatory system</keyword>
<dbReference type="GO" id="GO:0046983">
    <property type="term" value="F:protein dimerization activity"/>
    <property type="evidence" value="ECO:0007669"/>
    <property type="project" value="InterPro"/>
</dbReference>
<evidence type="ECO:0000259" key="9">
    <source>
        <dbReference type="Pfam" id="PF02518"/>
    </source>
</evidence>
<dbReference type="CDD" id="cd16917">
    <property type="entry name" value="HATPase_UhpB-NarQ-NarX-like"/>
    <property type="match status" value="1"/>
</dbReference>
<dbReference type="EC" id="2.7.13.3" evidence="2"/>
<evidence type="ECO:0000256" key="8">
    <source>
        <dbReference type="ARBA" id="ARBA00023012"/>
    </source>
</evidence>
<dbReference type="InterPro" id="IPR055558">
    <property type="entry name" value="DUF7134"/>
</dbReference>
<evidence type="ECO:0000313" key="13">
    <source>
        <dbReference type="Proteomes" id="UP000470470"/>
    </source>
</evidence>
<dbReference type="InterPro" id="IPR003594">
    <property type="entry name" value="HATPase_dom"/>
</dbReference>
<name>A0A7K3WIY5_9ACTN</name>
<reference evidence="12 13" key="1">
    <citation type="submission" date="2020-02" db="EMBL/GenBank/DDBJ databases">
        <title>The whole genome sequence of CPCC 205119.</title>
        <authorList>
            <person name="Jiang Z."/>
        </authorList>
    </citation>
    <scope>NUCLEOTIDE SEQUENCE [LARGE SCALE GENOMIC DNA]</scope>
    <source>
        <strain evidence="12 13">CPCC 205119</strain>
    </source>
</reference>
<keyword evidence="6 12" id="KW-0418">Kinase</keyword>
<dbReference type="EMBL" id="JAAGWK010000022">
    <property type="protein sequence ID" value="NEL55483.1"/>
    <property type="molecule type" value="Genomic_DNA"/>
</dbReference>
<keyword evidence="13" id="KW-1185">Reference proteome</keyword>
<evidence type="ECO:0000256" key="6">
    <source>
        <dbReference type="ARBA" id="ARBA00022777"/>
    </source>
</evidence>
<proteinExistence type="predicted"/>
<comment type="catalytic activity">
    <reaction evidence="1">
        <text>ATP + protein L-histidine = ADP + protein N-phospho-L-histidine.</text>
        <dbReference type="EC" id="2.7.13.3"/>
    </reaction>
</comment>
<evidence type="ECO:0000256" key="5">
    <source>
        <dbReference type="ARBA" id="ARBA00022741"/>
    </source>
</evidence>
<feature type="domain" description="Histidine kinase/HSP90-like ATPase" evidence="9">
    <location>
        <begin position="298"/>
        <end position="389"/>
    </location>
</feature>
<dbReference type="Proteomes" id="UP000470470">
    <property type="component" value="Unassembled WGS sequence"/>
</dbReference>
<evidence type="ECO:0000259" key="10">
    <source>
        <dbReference type="Pfam" id="PF07730"/>
    </source>
</evidence>
<evidence type="ECO:0000256" key="3">
    <source>
        <dbReference type="ARBA" id="ARBA00022553"/>
    </source>
</evidence>
<evidence type="ECO:0000256" key="7">
    <source>
        <dbReference type="ARBA" id="ARBA00022840"/>
    </source>
</evidence>
<evidence type="ECO:0000256" key="2">
    <source>
        <dbReference type="ARBA" id="ARBA00012438"/>
    </source>
</evidence>
<protein>
    <recommendedName>
        <fullName evidence="2">histidine kinase</fullName>
        <ecNumber evidence="2">2.7.13.3</ecNumber>
    </recommendedName>
</protein>
<sequence>MRAAALPDVRGWLAAHERLADVALALLVLVLSAQPLWAHEACGCEPVGWTGYALVAGQSLPLVGRRRRPFGVVLVVGLLAAVHGVSQLPEPLLPFGAAVALYSVAAHGSRRAAWTAAAATAVVLAVVLLLERTGADAQDLTVNYLVFATAWLLGDGARARRDRAAELEARMLLLERTRTAEAERAVVQERARIAREMHDVVAHHVSMMVVQAEAGPVVVHRDPVRAGQAFDAISATGRAALTEMRRMLGVLRTDPASREPQPGLDGLPGLVERCRAAGLPVRLEVGELPAGLPVGVGLSVYRIVQESLTNVLKHAGPAGAEVQVRRDGDAVLVTVHDDGLGATGRAGAPLPGGNGLVGMRERAAAHGGVLAAGPDSGRGWTVTARLPLDPARAS</sequence>
<keyword evidence="3" id="KW-0597">Phosphoprotein</keyword>
<dbReference type="InterPro" id="IPR011712">
    <property type="entry name" value="Sig_transdc_His_kin_sub3_dim/P"/>
</dbReference>
<dbReference type="InterPro" id="IPR036890">
    <property type="entry name" value="HATPase_C_sf"/>
</dbReference>
<dbReference type="InterPro" id="IPR050482">
    <property type="entry name" value="Sensor_HK_TwoCompSys"/>
</dbReference>
<dbReference type="Pfam" id="PF23539">
    <property type="entry name" value="DUF7134"/>
    <property type="match status" value="1"/>
</dbReference>
<evidence type="ECO:0000256" key="1">
    <source>
        <dbReference type="ARBA" id="ARBA00000085"/>
    </source>
</evidence>
<evidence type="ECO:0000256" key="4">
    <source>
        <dbReference type="ARBA" id="ARBA00022679"/>
    </source>
</evidence>
<evidence type="ECO:0000259" key="11">
    <source>
        <dbReference type="Pfam" id="PF23539"/>
    </source>
</evidence>
<keyword evidence="4" id="KW-0808">Transferase</keyword>